<dbReference type="RefSeq" id="WP_354434601.1">
    <property type="nucleotide sequence ID" value="NZ_JBEPLY010000009.1"/>
</dbReference>
<comment type="caution">
    <text evidence="1">The sequence shown here is derived from an EMBL/GenBank/DDBJ whole genome shotgun (WGS) entry which is preliminary data.</text>
</comment>
<dbReference type="EMBL" id="JBEPLY010000009">
    <property type="protein sequence ID" value="MET3600714.1"/>
    <property type="molecule type" value="Genomic_DNA"/>
</dbReference>
<organism evidence="1 2">
    <name type="scientific">Martelella mangrovi</name>
    <dbReference type="NCBI Taxonomy" id="1397477"/>
    <lineage>
        <taxon>Bacteria</taxon>
        <taxon>Pseudomonadati</taxon>
        <taxon>Pseudomonadota</taxon>
        <taxon>Alphaproteobacteria</taxon>
        <taxon>Hyphomicrobiales</taxon>
        <taxon>Aurantimonadaceae</taxon>
        <taxon>Martelella</taxon>
    </lineage>
</organism>
<evidence type="ECO:0000313" key="1">
    <source>
        <dbReference type="EMBL" id="MET3600714.1"/>
    </source>
</evidence>
<accession>A0ABV2IDM2</accession>
<keyword evidence="2" id="KW-1185">Reference proteome</keyword>
<dbReference type="Proteomes" id="UP001549164">
    <property type="component" value="Unassembled WGS sequence"/>
</dbReference>
<name>A0ABV2IDM2_9HYPH</name>
<sequence length="223" mass="25477">MKHGNSGALEASITQYFQLRESRIRASSPVEYCLRYNAGSGKTLQYWQKFFGLNGFFSIGDRTFRTYKTVSHFEIWTGCSFSLADNGSLEEFEFIFDGTQARLMKIEEHDGIKSKTILNLIESDQKYLFDRIILHDHEGRSSHGKFDYLKLQVTDTVGNRDNGSLLLSNIAFYIPKLGDRSAEGPVPRWGIDLQAANTSSLAHVRDCILRDSTWTDLFEIDHK</sequence>
<protein>
    <submittedName>
        <fullName evidence="1">Uncharacterized protein</fullName>
    </submittedName>
</protein>
<evidence type="ECO:0000313" key="2">
    <source>
        <dbReference type="Proteomes" id="UP001549164"/>
    </source>
</evidence>
<proteinExistence type="predicted"/>
<reference evidence="1 2" key="1">
    <citation type="submission" date="2024-06" db="EMBL/GenBank/DDBJ databases">
        <title>Genomic Encyclopedia of Type Strains, Phase IV (KMG-IV): sequencing the most valuable type-strain genomes for metagenomic binning, comparative biology and taxonomic classification.</title>
        <authorList>
            <person name="Goeker M."/>
        </authorList>
    </citation>
    <scope>NUCLEOTIDE SEQUENCE [LARGE SCALE GENOMIC DNA]</scope>
    <source>
        <strain evidence="1 2">DSM 28102</strain>
    </source>
</reference>
<gene>
    <name evidence="1" type="ORF">ABID12_002665</name>
</gene>